<dbReference type="InterPro" id="IPR010697">
    <property type="entry name" value="YspA"/>
</dbReference>
<evidence type="ECO:0000313" key="1">
    <source>
        <dbReference type="EMBL" id="APW79708.1"/>
    </source>
</evidence>
<gene>
    <name evidence="1" type="ORF">PP99_17</name>
</gene>
<reference evidence="2" key="1">
    <citation type="submission" date="2016-11" db="EMBL/GenBank/DDBJ databases">
        <authorList>
            <person name="Jaros S."/>
            <person name="Januszkiewicz K."/>
            <person name="Wedrychowicz H."/>
        </authorList>
    </citation>
    <scope>NUCLEOTIDE SEQUENCE [LARGE SCALE GENOMIC DNA]</scope>
</reference>
<dbReference type="PANTHER" id="PTHR38440">
    <property type="entry name" value="UPF0398 PROTEIN YPSA"/>
    <property type="match status" value="1"/>
</dbReference>
<keyword evidence="2" id="KW-1185">Reference proteome</keyword>
<evidence type="ECO:0000313" key="2">
    <source>
        <dbReference type="Proteomes" id="UP000221883"/>
    </source>
</evidence>
<name>A0A1P8L625_9CAUD</name>
<proteinExistence type="predicted"/>
<dbReference type="SUPFAM" id="SSF102405">
    <property type="entry name" value="MCP/YpsA-like"/>
    <property type="match status" value="1"/>
</dbReference>
<dbReference type="EMBL" id="KY250034">
    <property type="protein sequence ID" value="APW79708.1"/>
    <property type="molecule type" value="Genomic_DNA"/>
</dbReference>
<dbReference type="Gene3D" id="3.40.50.450">
    <property type="match status" value="1"/>
</dbReference>
<organism evidence="1 2">
    <name type="scientific">Pectobacterium phage PP99</name>
    <dbReference type="NCBI Taxonomy" id="1932883"/>
    <lineage>
        <taxon>Viruses</taxon>
        <taxon>Duplodnaviria</taxon>
        <taxon>Heunggongvirae</taxon>
        <taxon>Uroviricota</taxon>
        <taxon>Caudoviricetes</taxon>
        <taxon>Autographivirales</taxon>
        <taxon>Gajwadongvirus</taxon>
        <taxon>Gajwadongvirus PP99</taxon>
    </lineage>
</organism>
<dbReference type="Pfam" id="PF06908">
    <property type="entry name" value="YpsA"/>
    <property type="match status" value="1"/>
</dbReference>
<protein>
    <submittedName>
        <fullName evidence="1">Putative ssDNA binding protein</fullName>
    </submittedName>
</protein>
<sequence length="156" mass="17021">MILSVTGHRPNKLGGYSIEAYSKLLVLATDQLSQLMPEKVLTGMALGWDTAIAEACFNLGIPFIACIPFRGQEKLWPQQSQDKYDNLVSNAAEVVIVSSGGYSASKMNKRNRYMVDNSDKVLALWDGTQGGTGNCVAYATIKNKTSINCYGDFKNV</sequence>
<dbReference type="PANTHER" id="PTHR38440:SF1">
    <property type="entry name" value="UPF0398 PROTEIN SPR0331"/>
    <property type="match status" value="1"/>
</dbReference>
<accession>A0A1P8L625</accession>
<dbReference type="Proteomes" id="UP000221883">
    <property type="component" value="Segment"/>
</dbReference>